<feature type="transmembrane region" description="Helical" evidence="2">
    <location>
        <begin position="585"/>
        <end position="605"/>
    </location>
</feature>
<accession>A0A0S2THJ5</accession>
<evidence type="ECO:0000256" key="2">
    <source>
        <dbReference type="SAM" id="Phobius"/>
    </source>
</evidence>
<evidence type="ECO:0000313" key="5">
    <source>
        <dbReference type="Proteomes" id="UP000055136"/>
    </source>
</evidence>
<feature type="chain" id="PRO_5006605078" evidence="3">
    <location>
        <begin position="23"/>
        <end position="620"/>
    </location>
</feature>
<dbReference type="Proteomes" id="UP000055136">
    <property type="component" value="Chromosome"/>
</dbReference>
<feature type="signal peptide" evidence="3">
    <location>
        <begin position="1"/>
        <end position="22"/>
    </location>
</feature>
<dbReference type="EMBL" id="CP013099">
    <property type="protein sequence ID" value="ALP54615.1"/>
    <property type="molecule type" value="Genomic_DNA"/>
</dbReference>
<evidence type="ECO:0000256" key="1">
    <source>
        <dbReference type="ARBA" id="ARBA00022729"/>
    </source>
</evidence>
<keyword evidence="2" id="KW-0472">Membrane</keyword>
<name>A0A0S2THJ5_9GAMM</name>
<protein>
    <submittedName>
        <fullName evidence="4">Uncharacterized protein</fullName>
    </submittedName>
</protein>
<keyword evidence="2" id="KW-0812">Transmembrane</keyword>
<dbReference type="InterPro" id="IPR013517">
    <property type="entry name" value="FG-GAP"/>
</dbReference>
<dbReference type="SUPFAM" id="SSF69318">
    <property type="entry name" value="Integrin alpha N-terminal domain"/>
    <property type="match status" value="1"/>
</dbReference>
<dbReference type="Pfam" id="PF13517">
    <property type="entry name" value="FG-GAP_3"/>
    <property type="match status" value="1"/>
</dbReference>
<evidence type="ECO:0000256" key="3">
    <source>
        <dbReference type="SAM" id="SignalP"/>
    </source>
</evidence>
<proteinExistence type="predicted"/>
<dbReference type="AlphaFoldDB" id="A0A0S2THJ5"/>
<dbReference type="InterPro" id="IPR028994">
    <property type="entry name" value="Integrin_alpha_N"/>
</dbReference>
<dbReference type="PANTHER" id="PTHR46580">
    <property type="entry name" value="SENSOR KINASE-RELATED"/>
    <property type="match status" value="1"/>
</dbReference>
<keyword evidence="2" id="KW-1133">Transmembrane helix</keyword>
<dbReference type="Gene3D" id="2.30.30.100">
    <property type="match status" value="3"/>
</dbReference>
<evidence type="ECO:0000313" key="4">
    <source>
        <dbReference type="EMBL" id="ALP54615.1"/>
    </source>
</evidence>
<organism evidence="4 5">
    <name type="scientific">Candidatus Tenderia electrophaga</name>
    <dbReference type="NCBI Taxonomy" id="1748243"/>
    <lineage>
        <taxon>Bacteria</taxon>
        <taxon>Pseudomonadati</taxon>
        <taxon>Pseudomonadota</taxon>
        <taxon>Gammaproteobacteria</taxon>
        <taxon>Candidatus Tenderiales</taxon>
        <taxon>Candidatus Tenderiaceae</taxon>
        <taxon>Candidatus Tenderia</taxon>
    </lineage>
</organism>
<dbReference type="PANTHER" id="PTHR46580:SF4">
    <property type="entry name" value="ATP_GTP-BINDING PROTEIN"/>
    <property type="match status" value="1"/>
</dbReference>
<keyword evidence="5" id="KW-1185">Reference proteome</keyword>
<gene>
    <name evidence="4" type="ORF">Tel_16455</name>
</gene>
<sequence length="620" mass="62829">MRATLAGSLMTVAMLTSQSGWATVFQDYQLIGAFPGTSPQAISGADFDNDDHGDAAFTGTDSDQMVVILGNGDGSFQDADSYVSGSAPYSIATAILSAGGVDVVTANRDSDTISVFINNNAAPGTFLAKADYPTGDAPVYVLAAQLDGVNNTDLVAVNNGSNSISVFLNSGTGTFPAKTDYTTNLSSPVAVAAADLDGMNGIDLAVVNQGDNSVSVFLNDGAGAFTVAGGYGTGSTPTAIAAGDLNGDNFPDLVVSNSAGDTLSVLINQLDGSFAGAVSYNTESTPHSVVLADLDLDTDLDIAVTNNASDTVSVFENQSVADGVFNTRRDFSSVQGPSGLAARDLDGDSYAELLVTNLLNGNVTYLQNLSPVTPAPFSFTSVVDATTATNYTSNSATVTGLIAPAPISINANQRTDASGAIAYDAAYSINGGAFTADPGTIANGSTVRVRLLSSTDQGDTVTKTLTIGGLGVTFSVTTAGDAVPNVFSIAPRVDAEPGEVVISSPVTITGLGAPATIIIGSTGEYSINGGAFTSASGTIDNRDELEIRLTASNSFGAQRQALVSVGGIQAAFIVKTKGGASSSSGGGSGAVSLWSALSIACLWWFGRPGRQRYRRSAQSR</sequence>
<keyword evidence="1 3" id="KW-0732">Signal</keyword>
<dbReference type="KEGG" id="tee:Tel_16455"/>
<dbReference type="STRING" id="1748243.Tel_16455"/>
<reference evidence="4" key="1">
    <citation type="submission" date="2015-10" db="EMBL/GenBank/DDBJ databases">
        <title>Description of Candidatus Tenderia electrophaga gen. nov, sp. nov., an Uncultivated Electroautotroph from a Biocathode Enrichment.</title>
        <authorList>
            <person name="Eddie B.J."/>
            <person name="Malanoski A.P."/>
            <person name="Wang Z."/>
            <person name="Hall R.J."/>
            <person name="Oh S.D."/>
            <person name="Heiner C."/>
            <person name="Lin B."/>
            <person name="Strycharz-Glaven S.M."/>
        </authorList>
    </citation>
    <scope>NUCLEOTIDE SEQUENCE [LARGE SCALE GENOMIC DNA]</scope>
    <source>
        <strain evidence="4">NRL1</strain>
    </source>
</reference>